<name>A0A2D0PT49_ICTPU</name>
<dbReference type="OrthoDB" id="2115465at2759"/>
<keyword evidence="3" id="KW-0963">Cytoplasm</keyword>
<evidence type="ECO:0000256" key="4">
    <source>
        <dbReference type="ARBA" id="ARBA00023069"/>
    </source>
</evidence>
<evidence type="ECO:0000259" key="7">
    <source>
        <dbReference type="Pfam" id="PF22544"/>
    </source>
</evidence>
<dbReference type="GeneID" id="108256643"/>
<dbReference type="Pfam" id="PF23316">
    <property type="entry name" value="Ig_DLEC1_6th"/>
    <property type="match status" value="1"/>
</dbReference>
<dbReference type="RefSeq" id="XP_017309199.2">
    <property type="nucleotide sequence ID" value="XM_017453710.3"/>
</dbReference>
<keyword evidence="4" id="KW-0969">Cilium</keyword>
<dbReference type="GO" id="GO:0005737">
    <property type="term" value="C:cytoplasm"/>
    <property type="evidence" value="ECO:0007669"/>
    <property type="project" value="UniProtKB-SubCell"/>
</dbReference>
<dbReference type="PANTHER" id="PTHR46348:SF1">
    <property type="entry name" value="DELETED IN LUNG AND ESOPHAGEAL CANCER PROTEIN 1"/>
    <property type="match status" value="1"/>
</dbReference>
<dbReference type="Gene3D" id="2.60.40.10">
    <property type="entry name" value="Immunoglobulins"/>
    <property type="match status" value="8"/>
</dbReference>
<keyword evidence="5" id="KW-0966">Cell projection</keyword>
<feature type="region of interest" description="Disordered" evidence="6">
    <location>
        <begin position="1272"/>
        <end position="1302"/>
    </location>
</feature>
<evidence type="ECO:0000256" key="2">
    <source>
        <dbReference type="ARBA" id="ARBA00004496"/>
    </source>
</evidence>
<dbReference type="InterPro" id="IPR059041">
    <property type="entry name" value="Ig_DLEC1_1"/>
</dbReference>
<evidence type="ECO:0000256" key="3">
    <source>
        <dbReference type="ARBA" id="ARBA00022490"/>
    </source>
</evidence>
<dbReference type="KEGG" id="ipu:108256643"/>
<evidence type="ECO:0000256" key="1">
    <source>
        <dbReference type="ARBA" id="ARBA00004138"/>
    </source>
</evidence>
<dbReference type="InterPro" id="IPR033304">
    <property type="entry name" value="DLEC1"/>
</dbReference>
<evidence type="ECO:0000313" key="9">
    <source>
        <dbReference type="Proteomes" id="UP000221080"/>
    </source>
</evidence>
<feature type="compositionally biased region" description="Polar residues" evidence="6">
    <location>
        <begin position="218"/>
        <end position="228"/>
    </location>
</feature>
<dbReference type="InterPro" id="IPR013783">
    <property type="entry name" value="Ig-like_fold"/>
</dbReference>
<evidence type="ECO:0000313" key="10">
    <source>
        <dbReference type="RefSeq" id="XP_017309199.2"/>
    </source>
</evidence>
<proteinExistence type="predicted"/>
<dbReference type="PANTHER" id="PTHR46348">
    <property type="entry name" value="DELETED IN LUNG AND ESOPHAGEAL CANCER PROTEIN 1"/>
    <property type="match status" value="1"/>
</dbReference>
<sequence length="1697" mass="187853">MYINMQEESAQRCENGIEPSMNRHKPASEKTQDISHLLASIFKDLYTTEVIGKDTVANLTKSYRRENDHHAKYVEALQQVHLEYNRRIQDADMLEKHIIQARLKASVKEEHVQSQLMEEVGESYHQLGLPPVRSTFMWCVDNRLLKSHNLICPQDYITQQVPFVNAPQGKSVPGFAQPTVSYNMHVSTQPQDDGYTIIPEPVTAQSLLEESEGTFTLPSSQETFSIRNDSSKKVRQAPKPLSKEKLRHEDSAALQNLKKCQNFLRNPHFQPLSHQRGGKSLIMPEKKVEKGVKGKKERSIPEDPVPIFIANPPVVLFTDYRIGDVYETTVELRNITAASRHVRVIPPTTPHFSIGLGRFPGDGGVVAPGMNCQYTVRFAPDSLADYEDFLVVETQSPYPLIIPVQAHRPPPVLTLPDVLDLGYCLVGGVKPMNVVCHNVGYSAGTFCIMPKRQWPASSLRSAVTACFAEEPPFAISPSLFYLLPGQVEVMQVVFFPTTAESLAQSFTIVCDNCHVRDFSIQGTGQLVMLELVAVEGGEDLPALGELRDLTADHFIRFDPTNVHSVLQKKVMIKNNTHLELPFHWQIMKPNLQCLLPGETPDPSCIQHHVATDNAFSVSPATGLLAPAQECVFLLTYCPEELRDYHSVCHLVIMNVPNLQNIHDNSPASQRSDPVGDVIVMELEVKGSTEPFKILLEPYALFISGESYIHTSIRKGFKMWNHSKSAICFQWEFISDCHNIEIQPSFGEIETNECFDMDLVLTGGRPGRLTTTLQCHVQHQSNPVVLPIEVTFKGPELSVNVPSVDLGLLQLGQEVCTTLEISNSSPLEAQWSLEEMRTDPALDQGQVIIEPSQGVLPPSSSCSVNVIFRAVCCQSFESVLQLAVPNGTGCHLPIRAEVQCPQVCLLSSQMVLPDLYIGVAQSGKATLFNQTLLPAHFVWCKLQGPQAHLCSASFTPSCGTLGPNAHMEISVSFTAHTDEELTEVTAVCEVEEMEKPLVLSFCSKAKGLSVSYSLPHTNCAASDVPDEQPVVLDFTEDELAFIGKSSSRQLLITNHTAISASFIMEAEVFSGCQSTESVQKSKHGGRYVKTPLRVMQSKKIEEKEYEDFVRGLLAHGKGVAFFVEPAKGTLGPFETVTINITAHSNMWGDYEDHLVCKVGDLEPTLIPMRISVKGCPIYFQMIGPQPENQNQGPIIRFGTHISGGDTVSRSLRLNNTSAYDIRLDWLTYNKETEDRKLIDLLVAYGEPFPLKDVDGNELVGGPNSHVALLARLDQSQTPSTEGSSSSLRTKSETSDFEEEQCEEDKRGAQVSLVSMRKLFNVFIQPHEGYASDYPYCITPQQIVVPAGGTSTIHVSFTPLTLSDTASSHTCVGYALGFMSLDSKVVPSLVGKVARAQGYELEPLRLDMLACVKPAILTVQMEEDEDALEFSAAASDLLDGHTLRQECVTVRTLQLINSTDVPLSFTLNTQWPFSVLQHTHRAGSNSPSHTHRLVGHAERQHTLLLPPKHNKQVRVAFHLSASLLTHQSQPCTEAPPTVTMLCGERGERRLRFQQSLTIQYSNNSEQSVALCAHLALPTLHLSSDSMDFGTCYVGQTRVKEVYLSNRGGSRSFWTALLGVDAEEKSKVFRVTPDHGLLKPVEHPISSSRQALEISFTPSDQESFQTTITVQGILGEPCLTLQIYGRGSFDERYISQAPDT</sequence>
<evidence type="ECO:0000259" key="8">
    <source>
        <dbReference type="Pfam" id="PF23277"/>
    </source>
</evidence>
<feature type="domain" description="Deleted in lung and esophageal cancer protein 1 Ig-like" evidence="8">
    <location>
        <begin position="308"/>
        <end position="394"/>
    </location>
</feature>
<dbReference type="Pfam" id="PF22544">
    <property type="entry name" value="HYDIN_VesB_CFA65-like_Ig"/>
    <property type="match status" value="1"/>
</dbReference>
<accession>A0A2D0PT49</accession>
<dbReference type="Pfam" id="PF23277">
    <property type="entry name" value="Ig_Dlec1_1"/>
    <property type="match status" value="1"/>
</dbReference>
<feature type="domain" description="HYDIN/VesB/CFA65-like Ig-like" evidence="7">
    <location>
        <begin position="1575"/>
        <end position="1670"/>
    </location>
</feature>
<dbReference type="InterPro" id="IPR053879">
    <property type="entry name" value="HYDIN_VesB_CFA65-like_Ig"/>
</dbReference>
<dbReference type="Proteomes" id="UP000221080">
    <property type="component" value="Chromosome 23"/>
</dbReference>
<dbReference type="STRING" id="7998.ENSIPUP00000017310"/>
<dbReference type="GO" id="GO:0015631">
    <property type="term" value="F:tubulin binding"/>
    <property type="evidence" value="ECO:0007669"/>
    <property type="project" value="TreeGrafter"/>
</dbReference>
<dbReference type="CTD" id="9940"/>
<reference evidence="10" key="2">
    <citation type="submission" date="2025-08" db="UniProtKB">
        <authorList>
            <consortium name="RefSeq"/>
        </authorList>
    </citation>
    <scope>IDENTIFICATION</scope>
    <source>
        <tissue evidence="10">Blood</tissue>
    </source>
</reference>
<dbReference type="GO" id="GO:0008285">
    <property type="term" value="P:negative regulation of cell population proliferation"/>
    <property type="evidence" value="ECO:0007669"/>
    <property type="project" value="InterPro"/>
</dbReference>
<keyword evidence="9" id="KW-1185">Reference proteome</keyword>
<feature type="compositionally biased region" description="Low complexity" evidence="6">
    <location>
        <begin position="1274"/>
        <end position="1287"/>
    </location>
</feature>
<protein>
    <submittedName>
        <fullName evidence="10">Deleted in lung and esophageal cancer protein 1</fullName>
    </submittedName>
</protein>
<comment type="subcellular location">
    <subcellularLocation>
        <location evidence="1">Cell projection</location>
        <location evidence="1">Cilium</location>
    </subcellularLocation>
    <subcellularLocation>
        <location evidence="2">Cytoplasm</location>
    </subcellularLocation>
</comment>
<gene>
    <name evidence="10" type="primary">dlec1</name>
</gene>
<organism evidence="9 10">
    <name type="scientific">Ictalurus punctatus</name>
    <name type="common">Channel catfish</name>
    <name type="synonym">Silurus punctatus</name>
    <dbReference type="NCBI Taxonomy" id="7998"/>
    <lineage>
        <taxon>Eukaryota</taxon>
        <taxon>Metazoa</taxon>
        <taxon>Chordata</taxon>
        <taxon>Craniata</taxon>
        <taxon>Vertebrata</taxon>
        <taxon>Euteleostomi</taxon>
        <taxon>Actinopterygii</taxon>
        <taxon>Neopterygii</taxon>
        <taxon>Teleostei</taxon>
        <taxon>Ostariophysi</taxon>
        <taxon>Siluriformes</taxon>
        <taxon>Ictaluridae</taxon>
        <taxon>Ictalurus</taxon>
    </lineage>
</organism>
<feature type="region of interest" description="Disordered" evidence="6">
    <location>
        <begin position="218"/>
        <end position="242"/>
    </location>
</feature>
<reference evidence="9" key="1">
    <citation type="journal article" date="2016" name="Nat. Commun.">
        <title>The channel catfish genome sequence provides insights into the evolution of scale formation in teleosts.</title>
        <authorList>
            <person name="Liu Z."/>
            <person name="Liu S."/>
            <person name="Yao J."/>
            <person name="Bao L."/>
            <person name="Zhang J."/>
            <person name="Li Y."/>
            <person name="Jiang C."/>
            <person name="Sun L."/>
            <person name="Wang R."/>
            <person name="Zhang Y."/>
            <person name="Zhou T."/>
            <person name="Zeng Q."/>
            <person name="Fu Q."/>
            <person name="Gao S."/>
            <person name="Li N."/>
            <person name="Koren S."/>
            <person name="Jiang Y."/>
            <person name="Zimin A."/>
            <person name="Xu P."/>
            <person name="Phillippy A.M."/>
            <person name="Geng X."/>
            <person name="Song L."/>
            <person name="Sun F."/>
            <person name="Li C."/>
            <person name="Wang X."/>
            <person name="Chen A."/>
            <person name="Jin Y."/>
            <person name="Yuan Z."/>
            <person name="Yang Y."/>
            <person name="Tan S."/>
            <person name="Peatman E."/>
            <person name="Lu J."/>
            <person name="Qin Z."/>
            <person name="Dunham R."/>
            <person name="Li Z."/>
            <person name="Sonstegard T."/>
            <person name="Feng J."/>
            <person name="Danzmann R.G."/>
            <person name="Schroeder S."/>
            <person name="Scheffler B."/>
            <person name="Duke M.V."/>
            <person name="Ballard L."/>
            <person name="Kucuktas H."/>
            <person name="Kaltenboeck L."/>
            <person name="Liu H."/>
            <person name="Armbruster J."/>
            <person name="Xie Y."/>
            <person name="Kirby M.L."/>
            <person name="Tian Y."/>
            <person name="Flanagan M.E."/>
            <person name="Mu W."/>
            <person name="Waldbieser G.C."/>
        </authorList>
    </citation>
    <scope>NUCLEOTIDE SEQUENCE [LARGE SCALE GENOMIC DNA]</scope>
    <source>
        <strain evidence="9">SDA103</strain>
    </source>
</reference>
<evidence type="ECO:0000256" key="6">
    <source>
        <dbReference type="SAM" id="MobiDB-lite"/>
    </source>
</evidence>
<evidence type="ECO:0000256" key="5">
    <source>
        <dbReference type="ARBA" id="ARBA00023273"/>
    </source>
</evidence>
<dbReference type="GO" id="GO:0005929">
    <property type="term" value="C:cilium"/>
    <property type="evidence" value="ECO:0007669"/>
    <property type="project" value="UniProtKB-SubCell"/>
</dbReference>